<gene>
    <name evidence="1" type="ORF">AACH10_04810</name>
</gene>
<dbReference type="Proteomes" id="UP001365405">
    <property type="component" value="Unassembled WGS sequence"/>
</dbReference>
<dbReference type="EMBL" id="JBBUTH010000002">
    <property type="protein sequence ID" value="MEK8049552.1"/>
    <property type="molecule type" value="Genomic_DNA"/>
</dbReference>
<comment type="caution">
    <text evidence="1">The sequence shown here is derived from an EMBL/GenBank/DDBJ whole genome shotgun (WGS) entry which is preliminary data.</text>
</comment>
<dbReference type="RefSeq" id="WP_341409234.1">
    <property type="nucleotide sequence ID" value="NZ_JBBUTH010000002.1"/>
</dbReference>
<evidence type="ECO:0008006" key="3">
    <source>
        <dbReference type="Google" id="ProtNLM"/>
    </source>
</evidence>
<evidence type="ECO:0000313" key="1">
    <source>
        <dbReference type="EMBL" id="MEK8049552.1"/>
    </source>
</evidence>
<accession>A0ABU9CGD8</accession>
<protein>
    <recommendedName>
        <fullName evidence="3">XRE family transcriptional regulator</fullName>
    </recommendedName>
</protein>
<evidence type="ECO:0000313" key="2">
    <source>
        <dbReference type="Proteomes" id="UP001365405"/>
    </source>
</evidence>
<name>A0ABU9CGD8_9BURK</name>
<reference evidence="1 2" key="1">
    <citation type="submission" date="2024-04" db="EMBL/GenBank/DDBJ databases">
        <title>Novel species of the genus Ideonella isolated from streams.</title>
        <authorList>
            <person name="Lu H."/>
        </authorList>
    </citation>
    <scope>NUCLEOTIDE SEQUENCE [LARGE SCALE GENOMIC DNA]</scope>
    <source>
        <strain evidence="1 2">DXS22W</strain>
    </source>
</reference>
<keyword evidence="2" id="KW-1185">Reference proteome</keyword>
<organism evidence="1 2">
    <name type="scientific">Pseudaquabacterium inlustre</name>
    <dbReference type="NCBI Taxonomy" id="2984192"/>
    <lineage>
        <taxon>Bacteria</taxon>
        <taxon>Pseudomonadati</taxon>
        <taxon>Pseudomonadota</taxon>
        <taxon>Betaproteobacteria</taxon>
        <taxon>Burkholderiales</taxon>
        <taxon>Sphaerotilaceae</taxon>
        <taxon>Pseudaquabacterium</taxon>
    </lineage>
</organism>
<proteinExistence type="predicted"/>
<sequence length="339" mass="38102">MREMFKAEGFEHQYRVVEPLMHGHAPESWPKVLRAAKVFLPSDGPDALKTIRRALYEADPLAQEEVSSWGVWEAARQGLGSIDDTLLGWTISHCVEVERAAGEAEKLIGRGDFHGAAASIRRSDILGSYMSERMAEDLAGARSDADSLRSRVAALFEFQVSQVARVEVRLRVERAPLNVGGFLPLLVLAKNGRCRPGGEFLRWLQRRRGLPTIKSVLDHSAAQSKAGFGPVNEATLKRWSSGASFPTKEKLKALVRALATTPSSEEPDANELEAAWYQFWAARRFNLVLTLAEQIVDRDQAVPESRRLLYLMDTDSIDEWSRRRYAWWLAYWAERAVPA</sequence>